<protein>
    <submittedName>
        <fullName evidence="1">Uncharacterized protein</fullName>
    </submittedName>
</protein>
<name>A0A0A2GTQ7_9FLAO</name>
<organism evidence="1 2">
    <name type="scientific">Dokdonia donghaensis DSW-1</name>
    <dbReference type="NCBI Taxonomy" id="1300343"/>
    <lineage>
        <taxon>Bacteria</taxon>
        <taxon>Pseudomonadati</taxon>
        <taxon>Bacteroidota</taxon>
        <taxon>Flavobacteriia</taxon>
        <taxon>Flavobacteriales</taxon>
        <taxon>Flavobacteriaceae</taxon>
        <taxon>Dokdonia</taxon>
    </lineage>
</organism>
<accession>A0A0A2GTQ7</accession>
<dbReference type="PATRIC" id="fig|1300343.5.peg.334"/>
<evidence type="ECO:0000313" key="1">
    <source>
        <dbReference type="EMBL" id="KGO06674.1"/>
    </source>
</evidence>
<dbReference type="AlphaFoldDB" id="A0A0A2GTQ7"/>
<dbReference type="PROSITE" id="PS51257">
    <property type="entry name" value="PROKAR_LIPOPROTEIN"/>
    <property type="match status" value="1"/>
</dbReference>
<evidence type="ECO:0000313" key="2">
    <source>
        <dbReference type="Proteomes" id="UP000030140"/>
    </source>
</evidence>
<dbReference type="EMBL" id="JSAQ01000001">
    <property type="protein sequence ID" value="KGO06674.1"/>
    <property type="molecule type" value="Genomic_DNA"/>
</dbReference>
<dbReference type="OrthoDB" id="1138655at2"/>
<reference evidence="1 2" key="1">
    <citation type="submission" date="2014-10" db="EMBL/GenBank/DDBJ databases">
        <title>Draft genome sequence of the proteorhodopsin-containing marine bacterium Dokdonia donghaensis.</title>
        <authorList>
            <person name="Gomez-Consarnau L."/>
            <person name="Gonzalez J.M."/>
            <person name="Riedel T."/>
            <person name="Jaenicke S."/>
            <person name="Wagner-Doebler I."/>
            <person name="Fuhrman J.A."/>
        </authorList>
    </citation>
    <scope>NUCLEOTIDE SEQUENCE [LARGE SCALE GENOMIC DNA]</scope>
    <source>
        <strain evidence="1 2">DSW-1</strain>
    </source>
</reference>
<dbReference type="KEGG" id="ddo:I597_0332"/>
<sequence length="197" mass="21999">MIKINQLVVVVLLLSVSLISCDNKKELALQHSEKESITTCGGKDSSLLNEALYQFEQDITEAYDPEAKILNSAYGRYLYVGFTGTAEFDRVATSHSIAIYKELLARNILLEDGGTSNLNYKHPAVQCVINNMEDKDLSTTINALVETNTMNPKLFNSRMRNFGRQAKDQRVTALYVALDAFYQHLAPVAQVAQESNE</sequence>
<dbReference type="Proteomes" id="UP000030140">
    <property type="component" value="Unassembled WGS sequence"/>
</dbReference>
<proteinExistence type="predicted"/>
<gene>
    <name evidence="1" type="ORF">NV36_07325</name>
</gene>
<keyword evidence="2" id="KW-1185">Reference proteome</keyword>
<dbReference type="RefSeq" id="WP_035325818.1">
    <property type="nucleotide sequence ID" value="NZ_CP015125.1"/>
</dbReference>
<comment type="caution">
    <text evidence="1">The sequence shown here is derived from an EMBL/GenBank/DDBJ whole genome shotgun (WGS) entry which is preliminary data.</text>
</comment>